<gene>
    <name evidence="1" type="primary">ATP8</name>
</gene>
<proteinExistence type="predicted"/>
<protein>
    <submittedName>
        <fullName evidence="1">ATP synthase F0 subunit 8</fullName>
    </submittedName>
</protein>
<keyword evidence="1" id="KW-0496">Mitochondrion</keyword>
<reference evidence="1" key="2">
    <citation type="journal article" date="2020" name="Eur. J. Soil Biol.">
        <title>Phylogeny of the Eisenia nordenskioldi complex based on mitochondrial genomes.</title>
        <authorList>
            <person name="Shekhovtsov S."/>
            <person name="Golovanova E."/>
            <person name="Ershov N."/>
            <person name="Poluboyarova T."/>
            <person name="Berman D."/>
            <person name="Bulakhova N."/>
            <person name="Szederjesi T."/>
            <person name="Peltek S."/>
        </authorList>
    </citation>
    <scope>NUCLEOTIDE SEQUENCE</scope>
</reference>
<geneLocation type="mitochondrion" evidence="1"/>
<evidence type="ECO:0000313" key="1">
    <source>
        <dbReference type="EMBL" id="QGZ10039.1"/>
    </source>
</evidence>
<name>A0A6B9ITA4_9ANNE</name>
<dbReference type="EMBL" id="MK642870">
    <property type="protein sequence ID" value="QGZ10039.1"/>
    <property type="molecule type" value="Genomic_DNA"/>
</dbReference>
<reference evidence="1" key="1">
    <citation type="submission" date="2019-03" db="EMBL/GenBank/DDBJ databases">
        <authorList>
            <person name="Shekhovtsov S.V."/>
            <person name="Golovanova E.V."/>
            <person name="Berman D.I."/>
            <person name="Bulakhova N.A."/>
            <person name="Szederjesi T."/>
            <person name="Peltek S.E."/>
        </authorList>
    </citation>
    <scope>NUCLEOTIDE SEQUENCE</scope>
</reference>
<sequence length="53" mass="6200">MPHLSPMSWLSSIAVFWVTLSLFASTLWWTNPHLFNSEANYIKSAPEMLWSWS</sequence>
<dbReference type="AlphaFoldDB" id="A0A6B9ITA4"/>
<organism evidence="1">
    <name type="scientific">Eisenia spelaea</name>
    <dbReference type="NCBI Taxonomy" id="1502428"/>
    <lineage>
        <taxon>Eukaryota</taxon>
        <taxon>Metazoa</taxon>
        <taxon>Spiralia</taxon>
        <taxon>Lophotrochozoa</taxon>
        <taxon>Annelida</taxon>
        <taxon>Clitellata</taxon>
        <taxon>Oligochaeta</taxon>
        <taxon>Crassiclitellata</taxon>
        <taxon>Lumbricina</taxon>
        <taxon>Lumbricidae</taxon>
        <taxon>Lumbricinae</taxon>
        <taxon>Eisenia</taxon>
    </lineage>
</organism>
<accession>A0A6B9ITA4</accession>